<keyword evidence="2" id="KW-0819">tRNA processing</keyword>
<dbReference type="InterPro" id="IPR014612">
    <property type="entry name" value="Pop7/Rpp20"/>
</dbReference>
<dbReference type="GO" id="GO:0004526">
    <property type="term" value="F:ribonuclease P activity"/>
    <property type="evidence" value="ECO:0007669"/>
    <property type="project" value="TreeGrafter"/>
</dbReference>
<dbReference type="PANTHER" id="PTHR28256:SF1">
    <property type="entry name" value="RIBONUCLEASES P_MRP PROTEIN SUBUNIT POP7"/>
    <property type="match status" value="1"/>
</dbReference>
<dbReference type="GO" id="GO:0001682">
    <property type="term" value="P:tRNA 5'-leader removal"/>
    <property type="evidence" value="ECO:0007669"/>
    <property type="project" value="InterPro"/>
</dbReference>
<evidence type="ECO:0000256" key="4">
    <source>
        <dbReference type="SAM" id="MobiDB-lite"/>
    </source>
</evidence>
<dbReference type="GO" id="GO:0000171">
    <property type="term" value="F:ribonuclease MRP activity"/>
    <property type="evidence" value="ECO:0007669"/>
    <property type="project" value="TreeGrafter"/>
</dbReference>
<organism evidence="5 6">
    <name type="scientific">Lecanosticta acicola</name>
    <dbReference type="NCBI Taxonomy" id="111012"/>
    <lineage>
        <taxon>Eukaryota</taxon>
        <taxon>Fungi</taxon>
        <taxon>Dikarya</taxon>
        <taxon>Ascomycota</taxon>
        <taxon>Pezizomycotina</taxon>
        <taxon>Dothideomycetes</taxon>
        <taxon>Dothideomycetidae</taxon>
        <taxon>Mycosphaerellales</taxon>
        <taxon>Mycosphaerellaceae</taxon>
        <taxon>Lecanosticta</taxon>
    </lineage>
</organism>
<feature type="compositionally biased region" description="Basic and acidic residues" evidence="4">
    <location>
        <begin position="17"/>
        <end position="39"/>
    </location>
</feature>
<evidence type="ECO:0000256" key="3">
    <source>
        <dbReference type="ARBA" id="ARBA00023242"/>
    </source>
</evidence>
<dbReference type="InterPro" id="IPR036882">
    <property type="entry name" value="Alba-like_dom_sf"/>
</dbReference>
<gene>
    <name evidence="5" type="ORF">LECACI_7A000751</name>
</gene>
<keyword evidence="3" id="KW-0539">Nucleus</keyword>
<dbReference type="AlphaFoldDB" id="A0AAI8W1N2"/>
<feature type="region of interest" description="Disordered" evidence="4">
    <location>
        <begin position="186"/>
        <end position="211"/>
    </location>
</feature>
<protein>
    <submittedName>
        <fullName evidence="5">Uncharacterized protein</fullName>
    </submittedName>
</protein>
<dbReference type="GO" id="GO:0005655">
    <property type="term" value="C:nucleolar ribonuclease P complex"/>
    <property type="evidence" value="ECO:0007669"/>
    <property type="project" value="InterPro"/>
</dbReference>
<name>A0AAI8W1N2_9PEZI</name>
<sequence length="230" mass="25470">MSLPTDEPPAKRRRVHQKPEPRGPKLARLPKDAKVEKRPLMRPPIPSPYSGAHNEKVVYVGSKTPFMAAAKRVEKLLRLSEERLVQSATKLAQNDARRKSRRGGRQGDNDEILAIAEAVEAQKRNSTAGHESTGEEVVIKGSGKAIPKVMDLGVWFQQRDETYSVRLKTGTASSIDDVTYEKPVDETKASNEDAAMGNADDGLQEEGAKETVEETRIRNVSVLEVYVSLR</sequence>
<dbReference type="GO" id="GO:0006364">
    <property type="term" value="P:rRNA processing"/>
    <property type="evidence" value="ECO:0007669"/>
    <property type="project" value="TreeGrafter"/>
</dbReference>
<evidence type="ECO:0000313" key="5">
    <source>
        <dbReference type="EMBL" id="CAK3794042.1"/>
    </source>
</evidence>
<feature type="region of interest" description="Disordered" evidence="4">
    <location>
        <begin position="88"/>
        <end position="111"/>
    </location>
</feature>
<dbReference type="Pfam" id="PF12328">
    <property type="entry name" value="Rpp20"/>
    <property type="match status" value="1"/>
</dbReference>
<comment type="caution">
    <text evidence="5">The sequence shown here is derived from an EMBL/GenBank/DDBJ whole genome shotgun (WGS) entry which is preliminary data.</text>
</comment>
<dbReference type="Gene3D" id="3.30.110.20">
    <property type="entry name" value="Alba-like domain"/>
    <property type="match status" value="1"/>
</dbReference>
<dbReference type="GO" id="GO:0000294">
    <property type="term" value="P:nuclear-transcribed mRNA catabolic process, RNase MRP-dependent"/>
    <property type="evidence" value="ECO:0007669"/>
    <property type="project" value="TreeGrafter"/>
</dbReference>
<evidence type="ECO:0000256" key="1">
    <source>
        <dbReference type="ARBA" id="ARBA00004123"/>
    </source>
</evidence>
<evidence type="ECO:0000256" key="2">
    <source>
        <dbReference type="ARBA" id="ARBA00022694"/>
    </source>
</evidence>
<reference evidence="5" key="1">
    <citation type="submission" date="2023-11" db="EMBL/GenBank/DDBJ databases">
        <authorList>
            <person name="Alioto T."/>
            <person name="Alioto T."/>
            <person name="Gomez Garrido J."/>
        </authorList>
    </citation>
    <scope>NUCLEOTIDE SEQUENCE</scope>
</reference>
<keyword evidence="6" id="KW-1185">Reference proteome</keyword>
<dbReference type="EMBL" id="CAVMBE010000002">
    <property type="protein sequence ID" value="CAK3794042.1"/>
    <property type="molecule type" value="Genomic_DNA"/>
</dbReference>
<dbReference type="GO" id="GO:0003723">
    <property type="term" value="F:RNA binding"/>
    <property type="evidence" value="ECO:0007669"/>
    <property type="project" value="TreeGrafter"/>
</dbReference>
<dbReference type="PANTHER" id="PTHR28256">
    <property type="entry name" value="RIBONUCLEASES P/MRP PROTEIN SUBUNIT POP7"/>
    <property type="match status" value="1"/>
</dbReference>
<dbReference type="GO" id="GO:0034965">
    <property type="term" value="P:intronic box C/D snoRNA processing"/>
    <property type="evidence" value="ECO:0007669"/>
    <property type="project" value="TreeGrafter"/>
</dbReference>
<proteinExistence type="predicted"/>
<comment type="subcellular location">
    <subcellularLocation>
        <location evidence="1">Nucleus</location>
    </subcellularLocation>
</comment>
<evidence type="ECO:0000313" key="6">
    <source>
        <dbReference type="Proteomes" id="UP001296104"/>
    </source>
</evidence>
<dbReference type="Proteomes" id="UP001296104">
    <property type="component" value="Unassembled WGS sequence"/>
</dbReference>
<dbReference type="GO" id="GO:0000172">
    <property type="term" value="C:ribonuclease MRP complex"/>
    <property type="evidence" value="ECO:0007669"/>
    <property type="project" value="InterPro"/>
</dbReference>
<dbReference type="InterPro" id="IPR020241">
    <property type="entry name" value="RNase_P/MRP_Pop7_fungi"/>
</dbReference>
<accession>A0AAI8W1N2</accession>
<feature type="region of interest" description="Disordered" evidence="4">
    <location>
        <begin position="1"/>
        <end position="52"/>
    </location>
</feature>